<reference evidence="2" key="1">
    <citation type="submission" date="2025-08" db="UniProtKB">
        <authorList>
            <consortium name="RefSeq"/>
        </authorList>
    </citation>
    <scope>IDENTIFICATION</scope>
    <source>
        <tissue evidence="2">Whole larvae</tissue>
    </source>
</reference>
<keyword evidence="1" id="KW-1185">Reference proteome</keyword>
<dbReference type="GeneID" id="128202415"/>
<evidence type="ECO:0000313" key="1">
    <source>
        <dbReference type="Proteomes" id="UP001652740"/>
    </source>
</evidence>
<gene>
    <name evidence="2" type="primary">LOC128202415</name>
</gene>
<dbReference type="RefSeq" id="XP_052758630.1">
    <property type="nucleotide sequence ID" value="XM_052902670.1"/>
</dbReference>
<name>A0ABM3N4W5_GALME</name>
<evidence type="ECO:0000313" key="2">
    <source>
        <dbReference type="RefSeq" id="XP_052758630.1"/>
    </source>
</evidence>
<protein>
    <submittedName>
        <fullName evidence="2">Uncharacterized protein LOC128202415</fullName>
    </submittedName>
</protein>
<proteinExistence type="predicted"/>
<accession>A0ABM3N4W5</accession>
<sequence length="254" mass="29293">MDSGVRSQDECIRKIEDIIDIQKARGNYNVRQVAFNLPSETGSAVFTNLARSLESGLSEPKQEYACKKSIKFRTRRHKSPVPDVTSWPSDSDITVLRMKLCLKNNDLKENVATAIPGDGLHQSDSSSMVNLATLVLQSQHPSKHSVNIEEYLLPLTSWEQTQDQEIKVKDLQEEQASDYLRQLNGEVKLYEAMCSYKNNDDLNLPDREIFRRNKKSRVARFLRLYFCPCCTCLYKIERRRDESSACFTKRKECK</sequence>
<dbReference type="Proteomes" id="UP001652740">
    <property type="component" value="Unplaced"/>
</dbReference>
<organism evidence="1 2">
    <name type="scientific">Galleria mellonella</name>
    <name type="common">Greater wax moth</name>
    <dbReference type="NCBI Taxonomy" id="7137"/>
    <lineage>
        <taxon>Eukaryota</taxon>
        <taxon>Metazoa</taxon>
        <taxon>Ecdysozoa</taxon>
        <taxon>Arthropoda</taxon>
        <taxon>Hexapoda</taxon>
        <taxon>Insecta</taxon>
        <taxon>Pterygota</taxon>
        <taxon>Neoptera</taxon>
        <taxon>Endopterygota</taxon>
        <taxon>Lepidoptera</taxon>
        <taxon>Glossata</taxon>
        <taxon>Ditrysia</taxon>
        <taxon>Pyraloidea</taxon>
        <taxon>Pyralidae</taxon>
        <taxon>Galleriinae</taxon>
        <taxon>Galleria</taxon>
    </lineage>
</organism>